<evidence type="ECO:0000256" key="1">
    <source>
        <dbReference type="ARBA" id="ARBA00022723"/>
    </source>
</evidence>
<dbReference type="GO" id="GO:0046872">
    <property type="term" value="F:metal ion binding"/>
    <property type="evidence" value="ECO:0007669"/>
    <property type="project" value="UniProtKB-KW"/>
</dbReference>
<evidence type="ECO:0000259" key="5">
    <source>
        <dbReference type="Pfam" id="PF00149"/>
    </source>
</evidence>
<dbReference type="PANTHER" id="PTHR42988">
    <property type="entry name" value="PHOSPHOHYDROLASE"/>
    <property type="match status" value="1"/>
</dbReference>
<dbReference type="GO" id="GO:0016787">
    <property type="term" value="F:hydrolase activity"/>
    <property type="evidence" value="ECO:0007669"/>
    <property type="project" value="UniProtKB-KW"/>
</dbReference>
<evidence type="ECO:0000256" key="3">
    <source>
        <dbReference type="ARBA" id="ARBA00023004"/>
    </source>
</evidence>
<dbReference type="AlphaFoldDB" id="A0A4Y4DHY1"/>
<evidence type="ECO:0000313" key="6">
    <source>
        <dbReference type="EMBL" id="GED04842.1"/>
    </source>
</evidence>
<evidence type="ECO:0000256" key="4">
    <source>
        <dbReference type="ARBA" id="ARBA00025742"/>
    </source>
</evidence>
<protein>
    <recommendedName>
        <fullName evidence="5">Calcineurin-like phosphoesterase domain-containing protein</fullName>
    </recommendedName>
</protein>
<comment type="similarity">
    <text evidence="4">Belongs to the cyclic nucleotide phosphodiesterase class-III family.</text>
</comment>
<name>A0A4Y4DHY1_GLUUR</name>
<reference evidence="6 7" key="1">
    <citation type="submission" date="2019-06" db="EMBL/GenBank/DDBJ databases">
        <title>Whole genome shotgun sequence of Glutamicibacter uratoxydans NBRC 15515.</title>
        <authorList>
            <person name="Hosoyama A."/>
            <person name="Uohara A."/>
            <person name="Ohji S."/>
            <person name="Ichikawa N."/>
        </authorList>
    </citation>
    <scope>NUCLEOTIDE SEQUENCE [LARGE SCALE GENOMIC DNA]</scope>
    <source>
        <strain evidence="6 7">NBRC 15515</strain>
    </source>
</reference>
<accession>A0A4Y4DHY1</accession>
<dbReference type="PANTHER" id="PTHR42988:SF2">
    <property type="entry name" value="CYCLIC NUCLEOTIDE PHOSPHODIESTERASE CBUA0032-RELATED"/>
    <property type="match status" value="1"/>
</dbReference>
<dbReference type="InterPro" id="IPR029052">
    <property type="entry name" value="Metallo-depent_PP-like"/>
</dbReference>
<dbReference type="EMBL" id="BJNY01000002">
    <property type="protein sequence ID" value="GED04842.1"/>
    <property type="molecule type" value="Genomic_DNA"/>
</dbReference>
<dbReference type="InterPro" id="IPR050884">
    <property type="entry name" value="CNP_phosphodiesterase-III"/>
</dbReference>
<evidence type="ECO:0000313" key="7">
    <source>
        <dbReference type="Proteomes" id="UP000316612"/>
    </source>
</evidence>
<organism evidence="6 7">
    <name type="scientific">Glutamicibacter uratoxydans</name>
    <name type="common">Arthrobacter uratoxydans</name>
    <dbReference type="NCBI Taxonomy" id="43667"/>
    <lineage>
        <taxon>Bacteria</taxon>
        <taxon>Bacillati</taxon>
        <taxon>Actinomycetota</taxon>
        <taxon>Actinomycetes</taxon>
        <taxon>Micrococcales</taxon>
        <taxon>Micrococcaceae</taxon>
        <taxon>Glutamicibacter</taxon>
    </lineage>
</organism>
<sequence length="273" mass="28578">MDDGLHLVHLSDTHLTAGGRLLPAGIDPWAKLALALSAAGEYSPDAVLITGDIADRGDAIHADAAKILAEAQFRLGCPIITIPGNHDPSGSIDARFNTTRISTGPHPANTVHEINGLRVIGLDSAGFQQAQGELDAAQLQWLRQLLTGPAPQGTLVLLHHPPLESFSPVLAGRGLRNAQELNSVITGSDVRAVLCGHYHQLGASQLAGTPIFMAPSTAFNMNPLSPTQIVEQPDAWFSALKITADAVLSVPVSSSYAHSPSAAAQAYLSLRPS</sequence>
<dbReference type="Proteomes" id="UP000316612">
    <property type="component" value="Unassembled WGS sequence"/>
</dbReference>
<keyword evidence="3" id="KW-0408">Iron</keyword>
<dbReference type="InterPro" id="IPR004843">
    <property type="entry name" value="Calcineurin-like_PHP"/>
</dbReference>
<feature type="domain" description="Calcineurin-like phosphoesterase" evidence="5">
    <location>
        <begin position="6"/>
        <end position="200"/>
    </location>
</feature>
<dbReference type="RefSeq" id="WP_343883391.1">
    <property type="nucleotide sequence ID" value="NZ_BAAAJL010000003.1"/>
</dbReference>
<dbReference type="SUPFAM" id="SSF56300">
    <property type="entry name" value="Metallo-dependent phosphatases"/>
    <property type="match status" value="1"/>
</dbReference>
<keyword evidence="2" id="KW-0378">Hydrolase</keyword>
<keyword evidence="7" id="KW-1185">Reference proteome</keyword>
<comment type="caution">
    <text evidence="6">The sequence shown here is derived from an EMBL/GenBank/DDBJ whole genome shotgun (WGS) entry which is preliminary data.</text>
</comment>
<dbReference type="Gene3D" id="3.60.21.10">
    <property type="match status" value="1"/>
</dbReference>
<keyword evidence="1" id="KW-0479">Metal-binding</keyword>
<proteinExistence type="inferred from homology"/>
<gene>
    <name evidence="6" type="ORF">AUR04nite_03740</name>
</gene>
<evidence type="ECO:0000256" key="2">
    <source>
        <dbReference type="ARBA" id="ARBA00022801"/>
    </source>
</evidence>
<dbReference type="Pfam" id="PF00149">
    <property type="entry name" value="Metallophos"/>
    <property type="match status" value="1"/>
</dbReference>